<dbReference type="AlphaFoldDB" id="A0A1M5V3K0"/>
<evidence type="ECO:0000256" key="1">
    <source>
        <dbReference type="SAM" id="Phobius"/>
    </source>
</evidence>
<keyword evidence="1" id="KW-0472">Membrane</keyword>
<dbReference type="OrthoDB" id="2578816at2"/>
<feature type="transmembrane region" description="Helical" evidence="1">
    <location>
        <begin position="6"/>
        <end position="24"/>
    </location>
</feature>
<accession>A0A1M5V3K0</accession>
<gene>
    <name evidence="2" type="ORF">SAMN02746098_01179</name>
</gene>
<evidence type="ECO:0000313" key="2">
    <source>
        <dbReference type="EMBL" id="SHH69678.1"/>
    </source>
</evidence>
<dbReference type="STRING" id="1121420.SAMN02746098_01179"/>
<keyword evidence="1" id="KW-1133">Transmembrane helix</keyword>
<sequence length="226" mass="25438">MVLPIIMLSLCAIGGAAVFIFLKLPKSKANLTENLAEKTANEFVNVRDIRGNLLYTLDGIALCFLKVSPISIDLYSKHEKLTLMRTLTAEVSSVQHDFQFLAVSRPIDISPLLMELTSLLETADLKQKELLKQEIAEMNAYAISGEIVERQFYIILWDRLDDDGQRELLNRAKQFAQNFIDCGVECELLPQQEIVRLCNLVNNPAYTHLEDSDTEPAIPIIENKGA</sequence>
<keyword evidence="1" id="KW-0812">Transmembrane</keyword>
<keyword evidence="3" id="KW-1185">Reference proteome</keyword>
<reference evidence="3" key="1">
    <citation type="submission" date="2016-11" db="EMBL/GenBank/DDBJ databases">
        <authorList>
            <person name="Varghese N."/>
            <person name="Submissions S."/>
        </authorList>
    </citation>
    <scope>NUCLEOTIDE SEQUENCE [LARGE SCALE GENOMIC DNA]</scope>
    <source>
        <strain evidence="3">DSM 15449</strain>
    </source>
</reference>
<dbReference type="Proteomes" id="UP000183954">
    <property type="component" value="Unassembled WGS sequence"/>
</dbReference>
<protein>
    <submittedName>
        <fullName evidence="2">Uncharacterized protein</fullName>
    </submittedName>
</protein>
<organism evidence="2 3">
    <name type="scientific">Desulfosporosinus lacus DSM 15449</name>
    <dbReference type="NCBI Taxonomy" id="1121420"/>
    <lineage>
        <taxon>Bacteria</taxon>
        <taxon>Bacillati</taxon>
        <taxon>Bacillota</taxon>
        <taxon>Clostridia</taxon>
        <taxon>Eubacteriales</taxon>
        <taxon>Desulfitobacteriaceae</taxon>
        <taxon>Desulfosporosinus</taxon>
    </lineage>
</organism>
<dbReference type="EMBL" id="FQXJ01000004">
    <property type="protein sequence ID" value="SHH69678.1"/>
    <property type="molecule type" value="Genomic_DNA"/>
</dbReference>
<proteinExistence type="predicted"/>
<evidence type="ECO:0000313" key="3">
    <source>
        <dbReference type="Proteomes" id="UP000183954"/>
    </source>
</evidence>
<name>A0A1M5V3K0_9FIRM</name>